<evidence type="ECO:0000313" key="1">
    <source>
        <dbReference type="EMBL" id="KGO93627.1"/>
    </source>
</evidence>
<keyword evidence="2" id="KW-1185">Reference proteome</keyword>
<dbReference type="Proteomes" id="UP000030111">
    <property type="component" value="Unassembled WGS sequence"/>
</dbReference>
<dbReference type="AlphaFoldDB" id="A0A0A2MLW1"/>
<organism evidence="1 2">
    <name type="scientific">Flavobacterium subsaxonicum WB 4.1-42 = DSM 21790</name>
    <dbReference type="NCBI Taxonomy" id="1121898"/>
    <lineage>
        <taxon>Bacteria</taxon>
        <taxon>Pseudomonadati</taxon>
        <taxon>Bacteroidota</taxon>
        <taxon>Flavobacteriia</taxon>
        <taxon>Flavobacteriales</taxon>
        <taxon>Flavobacteriaceae</taxon>
        <taxon>Flavobacterium</taxon>
    </lineage>
</organism>
<evidence type="ECO:0000313" key="2">
    <source>
        <dbReference type="Proteomes" id="UP000030111"/>
    </source>
</evidence>
<accession>A0A0A2MLW1</accession>
<dbReference type="EMBL" id="JRLY01000004">
    <property type="protein sequence ID" value="KGO93627.1"/>
    <property type="molecule type" value="Genomic_DNA"/>
</dbReference>
<reference evidence="1 2" key="1">
    <citation type="submission" date="2013-09" db="EMBL/GenBank/DDBJ databases">
        <authorList>
            <person name="Zeng Z."/>
            <person name="Chen C."/>
        </authorList>
    </citation>
    <scope>NUCLEOTIDE SEQUENCE [LARGE SCALE GENOMIC DNA]</scope>
    <source>
        <strain evidence="1 2">WB 4.1-42</strain>
    </source>
</reference>
<sequence>MKSFSKEKIGVESPADALEIGKNVVVTQEELYLSPKWFVIKKEQDYLMKKSYFYYSILIIAP</sequence>
<name>A0A0A2MLW1_9FLAO</name>
<comment type="caution">
    <text evidence="1">The sequence shown here is derived from an EMBL/GenBank/DDBJ whole genome shotgun (WGS) entry which is preliminary data.</text>
</comment>
<proteinExistence type="predicted"/>
<protein>
    <submittedName>
        <fullName evidence="1">Uncharacterized protein</fullName>
    </submittedName>
</protein>
<dbReference type="RefSeq" id="WP_026991796.1">
    <property type="nucleotide sequence ID" value="NZ_JRLY01000004.1"/>
</dbReference>
<gene>
    <name evidence="1" type="ORF">Q766_06595</name>
</gene>